<name>A0A7X2S6Q4_9BACI</name>
<comment type="caution">
    <text evidence="1">The sequence shown here is derived from an EMBL/GenBank/DDBJ whole genome shotgun (WGS) entry which is preliminary data.</text>
</comment>
<dbReference type="OrthoDB" id="2389720at2"/>
<protein>
    <submittedName>
        <fullName evidence="1">Uncharacterized protein</fullName>
    </submittedName>
</protein>
<proteinExistence type="predicted"/>
<reference evidence="1 2" key="1">
    <citation type="journal article" date="2017" name="Int. J. Syst. Evol. Microbiol.">
        <title>Bacillus mangrovi sp. nov., isolated from a sediment sample from a mangrove forest.</title>
        <authorList>
            <person name="Gupta V."/>
            <person name="Singh P.K."/>
            <person name="Korpole S."/>
            <person name="Tanuku N.R.S."/>
            <person name="Pinnaka A.K."/>
        </authorList>
    </citation>
    <scope>NUCLEOTIDE SEQUENCE [LARGE SCALE GENOMIC DNA]</scope>
    <source>
        <strain evidence="1 2">KCTC 33872</strain>
    </source>
</reference>
<dbReference type="AlphaFoldDB" id="A0A7X2S6Q4"/>
<evidence type="ECO:0000313" key="1">
    <source>
        <dbReference type="EMBL" id="MTH54679.1"/>
    </source>
</evidence>
<evidence type="ECO:0000313" key="2">
    <source>
        <dbReference type="Proteomes" id="UP000434639"/>
    </source>
</evidence>
<dbReference type="Proteomes" id="UP000434639">
    <property type="component" value="Unassembled WGS sequence"/>
</dbReference>
<accession>A0A7X2S6Q4</accession>
<sequence length="122" mass="13810">MVAVSSLEELKTMQDELKKVQAEHPGLYTKWLHLVNLTRQLQFKHHFMGTLLLDTEPGRYYPDAAKASVIRLYVEEAEKLKQDPQFHLLQAILRNHSEAGFSKISRLSLGHSPESLAGVSTA</sequence>
<dbReference type="RefSeq" id="WP_155113193.1">
    <property type="nucleotide sequence ID" value="NZ_WMIB01000017.1"/>
</dbReference>
<organism evidence="1 2">
    <name type="scientific">Metabacillus mangrovi</name>
    <dbReference type="NCBI Taxonomy" id="1491830"/>
    <lineage>
        <taxon>Bacteria</taxon>
        <taxon>Bacillati</taxon>
        <taxon>Bacillota</taxon>
        <taxon>Bacilli</taxon>
        <taxon>Bacillales</taxon>
        <taxon>Bacillaceae</taxon>
        <taxon>Metabacillus</taxon>
    </lineage>
</organism>
<gene>
    <name evidence="1" type="ORF">GKZ89_14850</name>
</gene>
<keyword evidence="2" id="KW-1185">Reference proteome</keyword>
<dbReference type="EMBL" id="WMIB01000017">
    <property type="protein sequence ID" value="MTH54679.1"/>
    <property type="molecule type" value="Genomic_DNA"/>
</dbReference>